<evidence type="ECO:0000313" key="2">
    <source>
        <dbReference type="EMBL" id="OXM99958.1"/>
    </source>
</evidence>
<dbReference type="Proteomes" id="UP000215433">
    <property type="component" value="Unassembled WGS sequence"/>
</dbReference>
<gene>
    <name evidence="2" type="ORF">Tam10B_1808</name>
</gene>
<evidence type="ECO:0000256" key="1">
    <source>
        <dbReference type="SAM" id="Phobius"/>
    </source>
</evidence>
<name>A0A229VWF9_9BIFI</name>
<proteinExistence type="predicted"/>
<keyword evidence="1" id="KW-1133">Transmembrane helix</keyword>
<comment type="caution">
    <text evidence="2">The sequence shown here is derived from an EMBL/GenBank/DDBJ whole genome shotgun (WGS) entry which is preliminary data.</text>
</comment>
<sequence length="251" mass="26737">MTSQDPADSTRARTAAELADAGRSRLAILRALPAGQRWSYFRDQLMVRTLATLTGLAVVTFLAVQFVLPSPRPALYVAVINNTIDTATASALQAGAATALNLPEGRESGVLVDDYFDLDKDGLAKLQTMLGNGEIDVIIADRDDFATLAGYGYMTDLDGTLTANQHTALAGSITEFAGFDDRDTDDPEYNGSGKGAAEPFGVNLAGFDRWRNTTGADTEADTAGINPTYIGLAQESANRANAQRFIDYLRG</sequence>
<accession>A0A229VWF9</accession>
<keyword evidence="1" id="KW-0812">Transmembrane</keyword>
<dbReference type="EMBL" id="NEWD01000026">
    <property type="protein sequence ID" value="OXM99958.1"/>
    <property type="molecule type" value="Genomic_DNA"/>
</dbReference>
<feature type="transmembrane region" description="Helical" evidence="1">
    <location>
        <begin position="45"/>
        <end position="68"/>
    </location>
</feature>
<dbReference type="OrthoDB" id="3239175at2"/>
<keyword evidence="1" id="KW-0472">Membrane</keyword>
<evidence type="ECO:0000313" key="3">
    <source>
        <dbReference type="Proteomes" id="UP000215433"/>
    </source>
</evidence>
<organism evidence="2 3">
    <name type="scientific">Bifidobacterium vansinderenii</name>
    <dbReference type="NCBI Taxonomy" id="1984871"/>
    <lineage>
        <taxon>Bacteria</taxon>
        <taxon>Bacillati</taxon>
        <taxon>Actinomycetota</taxon>
        <taxon>Actinomycetes</taxon>
        <taxon>Bifidobacteriales</taxon>
        <taxon>Bifidobacteriaceae</taxon>
        <taxon>Bifidobacterium</taxon>
    </lineage>
</organism>
<protein>
    <submittedName>
        <fullName evidence="2">Uncharacterized protein</fullName>
    </submittedName>
</protein>
<keyword evidence="3" id="KW-1185">Reference proteome</keyword>
<dbReference type="AlphaFoldDB" id="A0A229VWF9"/>
<dbReference type="RefSeq" id="WP_093960932.1">
    <property type="nucleotide sequence ID" value="NZ_NEWD01000026.1"/>
</dbReference>
<reference evidence="2 3" key="1">
    <citation type="submission" date="2017-05" db="EMBL/GenBank/DDBJ databases">
        <title>Bifidobacterium vansinderenii sp. nov.</title>
        <authorList>
            <person name="Lugli G.A."/>
            <person name="Duranti S."/>
            <person name="Mangifesta M."/>
        </authorList>
    </citation>
    <scope>NUCLEOTIDE SEQUENCE [LARGE SCALE GENOMIC DNA]</scope>
    <source>
        <strain evidence="2 3">Tam10B</strain>
    </source>
</reference>